<protein>
    <submittedName>
        <fullName evidence="5">Uncharacterized protein</fullName>
    </submittedName>
</protein>
<keyword evidence="6" id="KW-1185">Reference proteome</keyword>
<accession>A0ABD2XZ11</accession>
<dbReference type="InterPro" id="IPR035669">
    <property type="entry name" value="SGNH_plant_lipase-like"/>
</dbReference>
<dbReference type="PANTHER" id="PTHR45648:SF13">
    <property type="entry name" value="OS02G0290900 PROTEIN"/>
    <property type="match status" value="1"/>
</dbReference>
<comment type="caution">
    <text evidence="5">The sequence shown here is derived from an EMBL/GenBank/DDBJ whole genome shotgun (WGS) entry which is preliminary data.</text>
</comment>
<evidence type="ECO:0000313" key="5">
    <source>
        <dbReference type="EMBL" id="KAL3499215.1"/>
    </source>
</evidence>
<keyword evidence="4" id="KW-0732">Signal</keyword>
<keyword evidence="3" id="KW-0443">Lipid metabolism</keyword>
<comment type="similarity">
    <text evidence="1">Belongs to the 'GDSL' lipolytic enzyme family.</text>
</comment>
<dbReference type="Pfam" id="PF00657">
    <property type="entry name" value="Lipase_GDSL"/>
    <property type="match status" value="1"/>
</dbReference>
<dbReference type="GO" id="GO:0016787">
    <property type="term" value="F:hydrolase activity"/>
    <property type="evidence" value="ECO:0007669"/>
    <property type="project" value="UniProtKB-KW"/>
</dbReference>
<evidence type="ECO:0000256" key="4">
    <source>
        <dbReference type="SAM" id="SignalP"/>
    </source>
</evidence>
<dbReference type="Proteomes" id="UP001630127">
    <property type="component" value="Unassembled WGS sequence"/>
</dbReference>
<gene>
    <name evidence="5" type="ORF">ACH5RR_038308</name>
</gene>
<reference evidence="5 6" key="1">
    <citation type="submission" date="2024-11" db="EMBL/GenBank/DDBJ databases">
        <title>A near-complete genome assembly of Cinchona calisaya.</title>
        <authorList>
            <person name="Lian D.C."/>
            <person name="Zhao X.W."/>
            <person name="Wei L."/>
        </authorList>
    </citation>
    <scope>NUCLEOTIDE SEQUENCE [LARGE SCALE GENOMIC DNA]</scope>
    <source>
        <tissue evidence="5">Nenye</tissue>
    </source>
</reference>
<proteinExistence type="inferred from homology"/>
<keyword evidence="3" id="KW-0442">Lipid degradation</keyword>
<keyword evidence="2" id="KW-0378">Hydrolase</keyword>
<evidence type="ECO:0000256" key="3">
    <source>
        <dbReference type="ARBA" id="ARBA00022963"/>
    </source>
</evidence>
<dbReference type="InterPro" id="IPR036514">
    <property type="entry name" value="SGNH_hydro_sf"/>
</dbReference>
<feature type="signal peptide" evidence="4">
    <location>
        <begin position="1"/>
        <end position="28"/>
    </location>
</feature>
<name>A0ABD2XZ11_9GENT</name>
<dbReference type="InterPro" id="IPR001087">
    <property type="entry name" value="GDSL"/>
</dbReference>
<dbReference type="CDD" id="cd01837">
    <property type="entry name" value="SGNH_plant_lipase_like"/>
    <property type="match status" value="1"/>
</dbReference>
<dbReference type="SUPFAM" id="SSF52266">
    <property type="entry name" value="SGNH hydrolase"/>
    <property type="match status" value="1"/>
</dbReference>
<dbReference type="AlphaFoldDB" id="A0ABD2XZ11"/>
<dbReference type="PANTHER" id="PTHR45648">
    <property type="entry name" value="GDSL LIPASE/ACYLHYDROLASE FAMILY PROTEIN (AFU_ORTHOLOGUE AFUA_4G14700)"/>
    <property type="match status" value="1"/>
</dbReference>
<dbReference type="Gene3D" id="3.40.50.1110">
    <property type="entry name" value="SGNH hydrolase"/>
    <property type="match status" value="1"/>
</dbReference>
<evidence type="ECO:0000313" key="6">
    <source>
        <dbReference type="Proteomes" id="UP001630127"/>
    </source>
</evidence>
<dbReference type="GO" id="GO:0016042">
    <property type="term" value="P:lipid catabolic process"/>
    <property type="evidence" value="ECO:0007669"/>
    <property type="project" value="UniProtKB-KW"/>
</dbReference>
<organism evidence="5 6">
    <name type="scientific">Cinchona calisaya</name>
    <dbReference type="NCBI Taxonomy" id="153742"/>
    <lineage>
        <taxon>Eukaryota</taxon>
        <taxon>Viridiplantae</taxon>
        <taxon>Streptophyta</taxon>
        <taxon>Embryophyta</taxon>
        <taxon>Tracheophyta</taxon>
        <taxon>Spermatophyta</taxon>
        <taxon>Magnoliopsida</taxon>
        <taxon>eudicotyledons</taxon>
        <taxon>Gunneridae</taxon>
        <taxon>Pentapetalae</taxon>
        <taxon>asterids</taxon>
        <taxon>lamiids</taxon>
        <taxon>Gentianales</taxon>
        <taxon>Rubiaceae</taxon>
        <taxon>Cinchonoideae</taxon>
        <taxon>Cinchoneae</taxon>
        <taxon>Cinchona</taxon>
    </lineage>
</organism>
<feature type="chain" id="PRO_5044863160" evidence="4">
    <location>
        <begin position="29"/>
        <end position="415"/>
    </location>
</feature>
<dbReference type="InterPro" id="IPR051058">
    <property type="entry name" value="GDSL_Est/Lipase"/>
</dbReference>
<sequence>MESIQQLCRILILISIFFLSLTTPLAQSFNYKHDSYPNLIKIALQSPKISPSQSTISTTVDIHESPQDPPIPPPKVPALFVIGDSSVDCGTNNFLGTFARADRLPYGKDFDTHQPTGRFCNGRIPVDYLALRLGLPFVPSYLGQGGSIDDMMKGVNYASAGAGIIFSSGSELGQHISLTQQIQQVYDTNQQLILNIGEEATADLMSSSIFYISIGSNDYIHYYLRNVSNVQSLYLPWSFNQFLAETMKEEIKNLYTANVRKVVVMGLAPLGCAPYYLWTYQSKHGRCIENINDMIMEFNYAMRYVVDELNQELMNSNIIFCDAFEASMDIIKNHGSYGFKVTANACCGLGKYRGWITCLTPEMACSNASNHIWWDQFHPTDAVNAILADNVWSGLHTNICYPMNLQDMIAQMQNS</sequence>
<evidence type="ECO:0000256" key="1">
    <source>
        <dbReference type="ARBA" id="ARBA00008668"/>
    </source>
</evidence>
<evidence type="ECO:0000256" key="2">
    <source>
        <dbReference type="ARBA" id="ARBA00022801"/>
    </source>
</evidence>
<dbReference type="EMBL" id="JBJUIK010000016">
    <property type="protein sequence ID" value="KAL3499215.1"/>
    <property type="molecule type" value="Genomic_DNA"/>
</dbReference>